<evidence type="ECO:0000313" key="2">
    <source>
        <dbReference type="Proteomes" id="UP001055879"/>
    </source>
</evidence>
<dbReference type="Proteomes" id="UP001055879">
    <property type="component" value="Linkage Group LG09"/>
</dbReference>
<protein>
    <submittedName>
        <fullName evidence="1">Uncharacterized protein</fullName>
    </submittedName>
</protein>
<gene>
    <name evidence="1" type="ORF">L6452_26727</name>
</gene>
<name>A0ACB8ZWI8_ARCLA</name>
<comment type="caution">
    <text evidence="1">The sequence shown here is derived from an EMBL/GenBank/DDBJ whole genome shotgun (WGS) entry which is preliminary data.</text>
</comment>
<keyword evidence="2" id="KW-1185">Reference proteome</keyword>
<organism evidence="1 2">
    <name type="scientific">Arctium lappa</name>
    <name type="common">Greater burdock</name>
    <name type="synonym">Lappa major</name>
    <dbReference type="NCBI Taxonomy" id="4217"/>
    <lineage>
        <taxon>Eukaryota</taxon>
        <taxon>Viridiplantae</taxon>
        <taxon>Streptophyta</taxon>
        <taxon>Embryophyta</taxon>
        <taxon>Tracheophyta</taxon>
        <taxon>Spermatophyta</taxon>
        <taxon>Magnoliopsida</taxon>
        <taxon>eudicotyledons</taxon>
        <taxon>Gunneridae</taxon>
        <taxon>Pentapetalae</taxon>
        <taxon>asterids</taxon>
        <taxon>campanulids</taxon>
        <taxon>Asterales</taxon>
        <taxon>Asteraceae</taxon>
        <taxon>Carduoideae</taxon>
        <taxon>Cardueae</taxon>
        <taxon>Arctiinae</taxon>
        <taxon>Arctium</taxon>
    </lineage>
</organism>
<sequence>MDIIKLHSKPYYNTHTVLVDLHPTPRILSISGGGGSFVDMAYVVVEGNEKEPQVEVDGGLLEVDEGGGPLVVVEGGDEPQEVVESGGGGCGGGEVTSASFFRVFCGCGGWFEGGGEIYNVKENVYLSSFN</sequence>
<proteinExistence type="predicted"/>
<reference evidence="1 2" key="2">
    <citation type="journal article" date="2022" name="Mol. Ecol. Resour.">
        <title>The genomes of chicory, endive, great burdock and yacon provide insights into Asteraceae paleo-polyploidization history and plant inulin production.</title>
        <authorList>
            <person name="Fan W."/>
            <person name="Wang S."/>
            <person name="Wang H."/>
            <person name="Wang A."/>
            <person name="Jiang F."/>
            <person name="Liu H."/>
            <person name="Zhao H."/>
            <person name="Xu D."/>
            <person name="Zhang Y."/>
        </authorList>
    </citation>
    <scope>NUCLEOTIDE SEQUENCE [LARGE SCALE GENOMIC DNA]</scope>
    <source>
        <strain evidence="2">cv. Niubang</strain>
    </source>
</reference>
<reference evidence="2" key="1">
    <citation type="journal article" date="2022" name="Mol. Ecol. Resour.">
        <title>The genomes of chicory, endive, great burdock and yacon provide insights into Asteraceae palaeo-polyploidization history and plant inulin production.</title>
        <authorList>
            <person name="Fan W."/>
            <person name="Wang S."/>
            <person name="Wang H."/>
            <person name="Wang A."/>
            <person name="Jiang F."/>
            <person name="Liu H."/>
            <person name="Zhao H."/>
            <person name="Xu D."/>
            <person name="Zhang Y."/>
        </authorList>
    </citation>
    <scope>NUCLEOTIDE SEQUENCE [LARGE SCALE GENOMIC DNA]</scope>
    <source>
        <strain evidence="2">cv. Niubang</strain>
    </source>
</reference>
<evidence type="ECO:0000313" key="1">
    <source>
        <dbReference type="EMBL" id="KAI3701553.1"/>
    </source>
</evidence>
<accession>A0ACB8ZWI8</accession>
<dbReference type="EMBL" id="CM042055">
    <property type="protein sequence ID" value="KAI3701553.1"/>
    <property type="molecule type" value="Genomic_DNA"/>
</dbReference>